<keyword evidence="6" id="KW-0677">Repeat</keyword>
<keyword evidence="11" id="KW-0496">Mitochondrion</keyword>
<dbReference type="SUPFAM" id="SSF47473">
    <property type="entry name" value="EF-hand"/>
    <property type="match status" value="1"/>
</dbReference>
<evidence type="ECO:0000256" key="3">
    <source>
        <dbReference type="ARBA" id="ARBA00022448"/>
    </source>
</evidence>
<evidence type="ECO:0000256" key="5">
    <source>
        <dbReference type="ARBA" id="ARBA00022723"/>
    </source>
</evidence>
<feature type="domain" description="EF-hand" evidence="14">
    <location>
        <begin position="85"/>
        <end position="120"/>
    </location>
</feature>
<evidence type="ECO:0000256" key="6">
    <source>
        <dbReference type="ARBA" id="ARBA00022737"/>
    </source>
</evidence>
<keyword evidence="12" id="KW-0472">Membrane</keyword>
<dbReference type="GeneID" id="25911400"/>
<keyword evidence="8" id="KW-0106">Calcium</keyword>
<evidence type="ECO:0000256" key="12">
    <source>
        <dbReference type="ARBA" id="ARBA00023136"/>
    </source>
</evidence>
<dbReference type="InterPro" id="IPR011992">
    <property type="entry name" value="EF-hand-dom_pair"/>
</dbReference>
<dbReference type="GO" id="GO:1990246">
    <property type="term" value="C:uniplex complex"/>
    <property type="evidence" value="ECO:0007669"/>
    <property type="project" value="TreeGrafter"/>
</dbReference>
<evidence type="ECO:0000256" key="4">
    <source>
        <dbReference type="ARBA" id="ARBA00022568"/>
    </source>
</evidence>
<keyword evidence="16" id="KW-1185">Reference proteome</keyword>
<dbReference type="InterPro" id="IPR018247">
    <property type="entry name" value="EF_Hand_1_Ca_BS"/>
</dbReference>
<proteinExistence type="inferred from homology"/>
<keyword evidence="7" id="KW-0999">Mitochondrion inner membrane</keyword>
<dbReference type="OrthoDB" id="5859791at2759"/>
<dbReference type="STRING" id="667725.A0A0L0FKS8"/>
<dbReference type="InterPro" id="IPR002048">
    <property type="entry name" value="EF_hand_dom"/>
</dbReference>
<evidence type="ECO:0000313" key="15">
    <source>
        <dbReference type="EMBL" id="KNC76613.1"/>
    </source>
</evidence>
<evidence type="ECO:0000256" key="7">
    <source>
        <dbReference type="ARBA" id="ARBA00022792"/>
    </source>
</evidence>
<dbReference type="GO" id="GO:0036444">
    <property type="term" value="P:calcium import into the mitochondrion"/>
    <property type="evidence" value="ECO:0007669"/>
    <property type="project" value="TreeGrafter"/>
</dbReference>
<evidence type="ECO:0000256" key="10">
    <source>
        <dbReference type="ARBA" id="ARBA00023065"/>
    </source>
</evidence>
<evidence type="ECO:0000256" key="8">
    <source>
        <dbReference type="ARBA" id="ARBA00022837"/>
    </source>
</evidence>
<comment type="subcellular location">
    <subcellularLocation>
        <location evidence="1">Mitochondrion inner membrane</location>
    </subcellularLocation>
    <subcellularLocation>
        <location evidence="2">Mitochondrion intermembrane space</location>
    </subcellularLocation>
</comment>
<keyword evidence="3" id="KW-0813">Transport</keyword>
<dbReference type="Proteomes" id="UP000054560">
    <property type="component" value="Unassembled WGS sequence"/>
</dbReference>
<dbReference type="GO" id="GO:0005758">
    <property type="term" value="C:mitochondrial intermembrane space"/>
    <property type="evidence" value="ECO:0007669"/>
    <property type="project" value="UniProtKB-SubCell"/>
</dbReference>
<dbReference type="GO" id="GO:0005509">
    <property type="term" value="F:calcium ion binding"/>
    <property type="evidence" value="ECO:0007669"/>
    <property type="project" value="InterPro"/>
</dbReference>
<keyword evidence="9" id="KW-0809">Transit peptide</keyword>
<organism evidence="15 16">
    <name type="scientific">Sphaeroforma arctica JP610</name>
    <dbReference type="NCBI Taxonomy" id="667725"/>
    <lineage>
        <taxon>Eukaryota</taxon>
        <taxon>Ichthyosporea</taxon>
        <taxon>Ichthyophonida</taxon>
        <taxon>Sphaeroforma</taxon>
    </lineage>
</organism>
<evidence type="ECO:0000256" key="13">
    <source>
        <dbReference type="ARBA" id="ARBA00038333"/>
    </source>
</evidence>
<dbReference type="eggNOG" id="KOG2643">
    <property type="taxonomic scope" value="Eukaryota"/>
</dbReference>
<name>A0A0L0FKS8_9EUKA</name>
<dbReference type="PANTHER" id="PTHR12294:SF1">
    <property type="entry name" value="CALCIUM UPTAKE PROTEIN 1, MITOCHONDRIAL"/>
    <property type="match status" value="1"/>
</dbReference>
<reference evidence="15 16" key="1">
    <citation type="submission" date="2011-02" db="EMBL/GenBank/DDBJ databases">
        <title>The Genome Sequence of Sphaeroforma arctica JP610.</title>
        <authorList>
            <consortium name="The Broad Institute Genome Sequencing Platform"/>
            <person name="Russ C."/>
            <person name="Cuomo C."/>
            <person name="Young S.K."/>
            <person name="Zeng Q."/>
            <person name="Gargeya S."/>
            <person name="Alvarado L."/>
            <person name="Berlin A."/>
            <person name="Chapman S.B."/>
            <person name="Chen Z."/>
            <person name="Freedman E."/>
            <person name="Gellesch M."/>
            <person name="Goldberg J."/>
            <person name="Griggs A."/>
            <person name="Gujja S."/>
            <person name="Heilman E."/>
            <person name="Heiman D."/>
            <person name="Howarth C."/>
            <person name="Mehta T."/>
            <person name="Neiman D."/>
            <person name="Pearson M."/>
            <person name="Roberts A."/>
            <person name="Saif S."/>
            <person name="Shea T."/>
            <person name="Shenoy N."/>
            <person name="Sisk P."/>
            <person name="Stolte C."/>
            <person name="Sykes S."/>
            <person name="White J."/>
            <person name="Yandava C."/>
            <person name="Burger G."/>
            <person name="Gray M.W."/>
            <person name="Holland P.W.H."/>
            <person name="King N."/>
            <person name="Lang F.B.F."/>
            <person name="Roger A.J."/>
            <person name="Ruiz-Trillo I."/>
            <person name="Haas B."/>
            <person name="Nusbaum C."/>
            <person name="Birren B."/>
        </authorList>
    </citation>
    <scope>NUCLEOTIDE SEQUENCE [LARGE SCALE GENOMIC DNA]</scope>
    <source>
        <strain evidence="15 16">JP610</strain>
    </source>
</reference>
<evidence type="ECO:0000256" key="2">
    <source>
        <dbReference type="ARBA" id="ARBA00004569"/>
    </source>
</evidence>
<dbReference type="Gene3D" id="1.10.238.10">
    <property type="entry name" value="EF-hand"/>
    <property type="match status" value="1"/>
</dbReference>
<evidence type="ECO:0000259" key="14">
    <source>
        <dbReference type="PROSITE" id="PS50222"/>
    </source>
</evidence>
<comment type="similarity">
    <text evidence="13">Belongs to the MICU1 family. MICU1 subfamily.</text>
</comment>
<evidence type="ECO:0000256" key="11">
    <source>
        <dbReference type="ARBA" id="ARBA00023128"/>
    </source>
</evidence>
<evidence type="ECO:0000256" key="1">
    <source>
        <dbReference type="ARBA" id="ARBA00004273"/>
    </source>
</evidence>
<evidence type="ECO:0000313" key="16">
    <source>
        <dbReference type="Proteomes" id="UP000054560"/>
    </source>
</evidence>
<dbReference type="PROSITE" id="PS00018">
    <property type="entry name" value="EF_HAND_1"/>
    <property type="match status" value="1"/>
</dbReference>
<keyword evidence="4" id="KW-0109">Calcium transport</keyword>
<keyword evidence="5" id="KW-0479">Metal-binding</keyword>
<dbReference type="GO" id="GO:0051560">
    <property type="term" value="P:mitochondrial calcium ion homeostasis"/>
    <property type="evidence" value="ECO:0007669"/>
    <property type="project" value="TreeGrafter"/>
</dbReference>
<accession>A0A0L0FKS8</accession>
<dbReference type="Pfam" id="PF13833">
    <property type="entry name" value="EF-hand_8"/>
    <property type="match status" value="1"/>
</dbReference>
<gene>
    <name evidence="15" type="ORF">SARC_10896</name>
</gene>
<dbReference type="RefSeq" id="XP_014150515.1">
    <property type="nucleotide sequence ID" value="XM_014295040.1"/>
</dbReference>
<dbReference type="InterPro" id="IPR039800">
    <property type="entry name" value="MICU1/2/3"/>
</dbReference>
<dbReference type="AlphaFoldDB" id="A0A0L0FKS8"/>
<protein>
    <recommendedName>
        <fullName evidence="14">EF-hand domain-containing protein</fullName>
    </recommendedName>
</protein>
<dbReference type="PROSITE" id="PS50222">
    <property type="entry name" value="EF_HAND_2"/>
    <property type="match status" value="1"/>
</dbReference>
<dbReference type="PANTHER" id="PTHR12294">
    <property type="entry name" value="EF HAND DOMAIN FAMILY A1,A2-RELATED"/>
    <property type="match status" value="1"/>
</dbReference>
<evidence type="ECO:0000256" key="9">
    <source>
        <dbReference type="ARBA" id="ARBA00022946"/>
    </source>
</evidence>
<sequence>MSPRQFGATILRQMHNKTLRKKLQVTAKTLNDEGSITFSAFSTFLFFLENIHDVGMALQFAREGNKGVDKESFKRAFRVIVRTDADSAIVDAIYDIFDTNSDGYLSRKEFYVAMKDQAIHVNQNTLGLGVTEGFTGLVLCVKEKVAEMREMEA</sequence>
<dbReference type="EMBL" id="KQ243027">
    <property type="protein sequence ID" value="KNC76613.1"/>
    <property type="molecule type" value="Genomic_DNA"/>
</dbReference>
<keyword evidence="10" id="KW-0406">Ion transport</keyword>